<reference evidence="5" key="1">
    <citation type="submission" date="2021-03" db="EMBL/GenBank/DDBJ databases">
        <title>Leucobacter chromiisoli sp. nov., isolated from chromium-containing soil of chemical plant.</title>
        <authorList>
            <person name="Xu Z."/>
        </authorList>
    </citation>
    <scope>NUCLEOTIDE SEQUENCE</scope>
    <source>
        <strain evidence="5">A2</strain>
    </source>
</reference>
<protein>
    <submittedName>
        <fullName evidence="5">1-acyl-sn-glycerol-3-phosphate acyltransferase</fullName>
    </submittedName>
</protein>
<dbReference type="EMBL" id="JAGDYL010000006">
    <property type="protein sequence ID" value="MBO1804659.1"/>
    <property type="molecule type" value="Genomic_DNA"/>
</dbReference>
<evidence type="ECO:0000256" key="3">
    <source>
        <dbReference type="SAM" id="MobiDB-lite"/>
    </source>
</evidence>
<dbReference type="GO" id="GO:0003841">
    <property type="term" value="F:1-acylglycerol-3-phosphate O-acyltransferase activity"/>
    <property type="evidence" value="ECO:0007669"/>
    <property type="project" value="TreeGrafter"/>
</dbReference>
<name>A0A939LTR5_9MICO</name>
<dbReference type="InterPro" id="IPR002123">
    <property type="entry name" value="Plipid/glycerol_acylTrfase"/>
</dbReference>
<evidence type="ECO:0000313" key="5">
    <source>
        <dbReference type="EMBL" id="MBO1804659.1"/>
    </source>
</evidence>
<dbReference type="SMART" id="SM00563">
    <property type="entry name" value="PlsC"/>
    <property type="match status" value="1"/>
</dbReference>
<evidence type="ECO:0000256" key="2">
    <source>
        <dbReference type="ARBA" id="ARBA00023315"/>
    </source>
</evidence>
<accession>A0A939LTR5</accession>
<dbReference type="GO" id="GO:0006654">
    <property type="term" value="P:phosphatidic acid biosynthetic process"/>
    <property type="evidence" value="ECO:0007669"/>
    <property type="project" value="TreeGrafter"/>
</dbReference>
<dbReference type="Pfam" id="PF01553">
    <property type="entry name" value="Acyltransferase"/>
    <property type="match status" value="1"/>
</dbReference>
<organism evidence="5 6">
    <name type="scientific">Leucobacter ruminantium</name>
    <dbReference type="NCBI Taxonomy" id="1289170"/>
    <lineage>
        <taxon>Bacteria</taxon>
        <taxon>Bacillati</taxon>
        <taxon>Actinomycetota</taxon>
        <taxon>Actinomycetes</taxon>
        <taxon>Micrococcales</taxon>
        <taxon>Microbacteriaceae</taxon>
        <taxon>Leucobacter</taxon>
    </lineage>
</organism>
<keyword evidence="6" id="KW-1185">Reference proteome</keyword>
<gene>
    <name evidence="5" type="ORF">J4H91_04910</name>
</gene>
<keyword evidence="1" id="KW-0808">Transferase</keyword>
<evidence type="ECO:0000313" key="6">
    <source>
        <dbReference type="Proteomes" id="UP000664398"/>
    </source>
</evidence>
<feature type="domain" description="Phospholipid/glycerol acyltransferase" evidence="4">
    <location>
        <begin position="34"/>
        <end position="142"/>
    </location>
</feature>
<dbReference type="Proteomes" id="UP000664398">
    <property type="component" value="Unassembled WGS sequence"/>
</dbReference>
<proteinExistence type="predicted"/>
<keyword evidence="2 5" id="KW-0012">Acyltransferase</keyword>
<dbReference type="SUPFAM" id="SSF69593">
    <property type="entry name" value="Glycerol-3-phosphate (1)-acyltransferase"/>
    <property type="match status" value="1"/>
</dbReference>
<comment type="caution">
    <text evidence="5">The sequence shown here is derived from an EMBL/GenBank/DDBJ whole genome shotgun (WGS) entry which is preliminary data.</text>
</comment>
<dbReference type="RefSeq" id="WP_208045148.1">
    <property type="nucleotide sequence ID" value="NZ_JAGDYL010000006.1"/>
</dbReference>
<evidence type="ECO:0000256" key="1">
    <source>
        <dbReference type="ARBA" id="ARBA00022679"/>
    </source>
</evidence>
<evidence type="ECO:0000259" key="4">
    <source>
        <dbReference type="SMART" id="SM00563"/>
    </source>
</evidence>
<dbReference type="AlphaFoldDB" id="A0A939LTR5"/>
<dbReference type="PANTHER" id="PTHR10434:SF9">
    <property type="entry name" value="PHOSPHOLIPID_GLYCEROL ACYLTRANSFERASE DOMAIN-CONTAINING PROTEIN"/>
    <property type="match status" value="1"/>
</dbReference>
<dbReference type="PANTHER" id="PTHR10434">
    <property type="entry name" value="1-ACYL-SN-GLYCEROL-3-PHOSPHATE ACYLTRANSFERASE"/>
    <property type="match status" value="1"/>
</dbReference>
<sequence length="201" mass="22256">MLWDSIRAAIARAFWRLSSWRLVREAEPVAGPRLLIGAPHTSNFDFVLMLGIAWDARMRIHWLGKRELFRGIAGPVMRAIGGIPVDRSNAAGVVEAVVARARETDRFLLVVTPEETRKGNGWRSGFYRIAMAAELPVTLGYADGSTKTAGLGETIRLTGDVEADMDRVRAFYASKTGVRPEYRTEPRLSDEAALTRQLAGE</sequence>
<feature type="region of interest" description="Disordered" evidence="3">
    <location>
        <begin position="182"/>
        <end position="201"/>
    </location>
</feature>